<dbReference type="CDD" id="cd01727">
    <property type="entry name" value="LSm8"/>
    <property type="match status" value="1"/>
</dbReference>
<dbReference type="InterPro" id="IPR034103">
    <property type="entry name" value="Lsm8"/>
</dbReference>
<dbReference type="Gene3D" id="2.30.30.100">
    <property type="match status" value="1"/>
</dbReference>
<comment type="subunit">
    <text evidence="9">LSm subunits form a heteromer with a doughnut shape.</text>
</comment>
<dbReference type="OrthoDB" id="10263346at2759"/>
<comment type="caution">
    <text evidence="11">The sequence shown here is derived from an EMBL/GenBank/DDBJ whole genome shotgun (WGS) entry which is preliminary data.</text>
</comment>
<evidence type="ECO:0000313" key="11">
    <source>
        <dbReference type="EMBL" id="RMZ96393.1"/>
    </source>
</evidence>
<evidence type="ECO:0000256" key="6">
    <source>
        <dbReference type="ARBA" id="ARBA00023187"/>
    </source>
</evidence>
<keyword evidence="4 9" id="KW-0747">Spliceosome</keyword>
<dbReference type="PANTHER" id="PTHR15588:SF9">
    <property type="entry name" value="U6 SNRNA-ASSOCIATED SM-LIKE PROTEIN LSM8"/>
    <property type="match status" value="1"/>
</dbReference>
<comment type="subcellular location">
    <subcellularLocation>
        <location evidence="1 9">Nucleus</location>
    </subcellularLocation>
</comment>
<evidence type="ECO:0000256" key="1">
    <source>
        <dbReference type="ARBA" id="ARBA00004123"/>
    </source>
</evidence>
<dbReference type="GO" id="GO:0003729">
    <property type="term" value="F:mRNA binding"/>
    <property type="evidence" value="ECO:0007669"/>
    <property type="project" value="TreeGrafter"/>
</dbReference>
<comment type="similarity">
    <text evidence="2 9">Belongs to the snRNP Sm proteins family.</text>
</comment>
<reference evidence="11 12" key="1">
    <citation type="journal article" date="2018" name="Sci. Rep.">
        <title>Genomic signatures of local adaptation to the degree of environmental predictability in rotifers.</title>
        <authorList>
            <person name="Franch-Gras L."/>
            <person name="Hahn C."/>
            <person name="Garcia-Roger E.M."/>
            <person name="Carmona M.J."/>
            <person name="Serra M."/>
            <person name="Gomez A."/>
        </authorList>
    </citation>
    <scope>NUCLEOTIDE SEQUENCE [LARGE SCALE GENOMIC DNA]</scope>
    <source>
        <strain evidence="11">HYR1</strain>
    </source>
</reference>
<dbReference type="GO" id="GO:0046540">
    <property type="term" value="C:U4/U6 x U5 tri-snRNP complex"/>
    <property type="evidence" value="ECO:0007669"/>
    <property type="project" value="UniProtKB-UniRule"/>
</dbReference>
<evidence type="ECO:0000256" key="2">
    <source>
        <dbReference type="ARBA" id="ARBA00006850"/>
    </source>
</evidence>
<dbReference type="STRING" id="10195.A0A3M7PBJ9"/>
<proteinExistence type="inferred from homology"/>
<sequence>MSNVLEPLVNRNTLINKLNISSNYRKFTDTVSVITSDGRIILGVLRGFDQTINLVLDDSYERVFSMNGVEQVKLGVFVIRGDNVAIVGEVDEDVDRQIDLTHVRADPLLPIVH</sequence>
<dbReference type="InterPro" id="IPR047575">
    <property type="entry name" value="Sm"/>
</dbReference>
<dbReference type="InterPro" id="IPR001163">
    <property type="entry name" value="Sm_dom_euk/arc"/>
</dbReference>
<dbReference type="PANTHER" id="PTHR15588">
    <property type="entry name" value="LSM1"/>
    <property type="match status" value="1"/>
</dbReference>
<evidence type="ECO:0000313" key="12">
    <source>
        <dbReference type="Proteomes" id="UP000276133"/>
    </source>
</evidence>
<name>A0A3M7PBJ9_BRAPC</name>
<dbReference type="PROSITE" id="PS52002">
    <property type="entry name" value="SM"/>
    <property type="match status" value="1"/>
</dbReference>
<feature type="domain" description="Sm" evidence="10">
    <location>
        <begin position="18"/>
        <end position="93"/>
    </location>
</feature>
<dbReference type="InterPro" id="IPR044642">
    <property type="entry name" value="PTHR15588"/>
</dbReference>
<evidence type="ECO:0000256" key="8">
    <source>
        <dbReference type="ARBA" id="ARBA00023274"/>
    </source>
</evidence>
<dbReference type="GO" id="GO:0000398">
    <property type="term" value="P:mRNA splicing, via spliceosome"/>
    <property type="evidence" value="ECO:0007669"/>
    <property type="project" value="UniProtKB-UniRule"/>
</dbReference>
<gene>
    <name evidence="9" type="primary">LSM8</name>
    <name evidence="11" type="ORF">BpHYR1_021137</name>
</gene>
<evidence type="ECO:0000256" key="4">
    <source>
        <dbReference type="ARBA" id="ARBA00022728"/>
    </source>
</evidence>
<dbReference type="SUPFAM" id="SSF50182">
    <property type="entry name" value="Sm-like ribonucleoproteins"/>
    <property type="match status" value="1"/>
</dbReference>
<dbReference type="Proteomes" id="UP000276133">
    <property type="component" value="Unassembled WGS sequence"/>
</dbReference>
<organism evidence="11 12">
    <name type="scientific">Brachionus plicatilis</name>
    <name type="common">Marine rotifer</name>
    <name type="synonym">Brachionus muelleri</name>
    <dbReference type="NCBI Taxonomy" id="10195"/>
    <lineage>
        <taxon>Eukaryota</taxon>
        <taxon>Metazoa</taxon>
        <taxon>Spiralia</taxon>
        <taxon>Gnathifera</taxon>
        <taxon>Rotifera</taxon>
        <taxon>Eurotatoria</taxon>
        <taxon>Monogononta</taxon>
        <taxon>Pseudotrocha</taxon>
        <taxon>Ploima</taxon>
        <taxon>Brachionidae</taxon>
        <taxon>Brachionus</taxon>
    </lineage>
</organism>
<dbReference type="EMBL" id="REGN01012239">
    <property type="protein sequence ID" value="RMZ96393.1"/>
    <property type="molecule type" value="Genomic_DNA"/>
</dbReference>
<dbReference type="SMART" id="SM00651">
    <property type="entry name" value="Sm"/>
    <property type="match status" value="1"/>
</dbReference>
<accession>A0A3M7PBJ9</accession>
<evidence type="ECO:0000256" key="7">
    <source>
        <dbReference type="ARBA" id="ARBA00023242"/>
    </source>
</evidence>
<evidence type="ECO:0000256" key="3">
    <source>
        <dbReference type="ARBA" id="ARBA00022664"/>
    </source>
</evidence>
<evidence type="ECO:0000256" key="9">
    <source>
        <dbReference type="RuleBase" id="RU365048"/>
    </source>
</evidence>
<keyword evidence="5 9" id="KW-0694">RNA-binding</keyword>
<comment type="function">
    <text evidence="9">Plays role in pre-mRNA splicing as component of the U4/U6-U5 tri-snRNP complex that is involved in spliceosome assembly, and as component of the precatalytic spliceosome (spliceosome B complex). The heptameric LSM2-8 complex binds specifically to the 3'-terminal U-tract of U6 snRNA.</text>
</comment>
<dbReference type="Pfam" id="PF01423">
    <property type="entry name" value="LSM"/>
    <property type="match status" value="1"/>
</dbReference>
<evidence type="ECO:0000256" key="5">
    <source>
        <dbReference type="ARBA" id="ARBA00022884"/>
    </source>
</evidence>
<dbReference type="GO" id="GO:0005688">
    <property type="term" value="C:U6 snRNP"/>
    <property type="evidence" value="ECO:0007669"/>
    <property type="project" value="UniProtKB-UniRule"/>
</dbReference>
<keyword evidence="8 9" id="KW-0687">Ribonucleoprotein</keyword>
<keyword evidence="6 9" id="KW-0508">mRNA splicing</keyword>
<keyword evidence="12" id="KW-1185">Reference proteome</keyword>
<evidence type="ECO:0000259" key="10">
    <source>
        <dbReference type="PROSITE" id="PS52002"/>
    </source>
</evidence>
<dbReference type="AlphaFoldDB" id="A0A3M7PBJ9"/>
<dbReference type="InterPro" id="IPR010920">
    <property type="entry name" value="LSM_dom_sf"/>
</dbReference>
<protein>
    <recommendedName>
        <fullName evidence="9">U6 snRNA-associated Sm-like protein LSm8</fullName>
    </recommendedName>
</protein>
<dbReference type="FunFam" id="2.30.30.100:FF:000027">
    <property type="entry name" value="U6 snRNA-associated Sm-like protein LSm8"/>
    <property type="match status" value="1"/>
</dbReference>
<keyword evidence="3 9" id="KW-0507">mRNA processing</keyword>
<dbReference type="GO" id="GO:0071011">
    <property type="term" value="C:precatalytic spliceosome"/>
    <property type="evidence" value="ECO:0007669"/>
    <property type="project" value="TreeGrafter"/>
</dbReference>
<keyword evidence="7 9" id="KW-0539">Nucleus</keyword>